<proteinExistence type="inferred from homology"/>
<dbReference type="InterPro" id="IPR002376">
    <property type="entry name" value="Formyl_transf_N"/>
</dbReference>
<comment type="pathway">
    <text evidence="1">Purine metabolism; IMP biosynthesis via de novo pathway; N(2)-formyl-N(1)-(5-phospho-D-ribosyl)glycinamide from N(1)-(5-phospho-D-ribosyl)glycinamide (10-formyl THF route): step 1/1.</text>
</comment>
<dbReference type="AlphaFoldDB" id="A0A0F9A5H5"/>
<evidence type="ECO:0000256" key="3">
    <source>
        <dbReference type="ARBA" id="ARBA00022679"/>
    </source>
</evidence>
<comment type="catalytic activity">
    <reaction evidence="8">
        <text>N(1)-(5-phospho-beta-D-ribosyl)glycinamide + (6R)-10-formyltetrahydrofolate = N(2)-formyl-N(1)-(5-phospho-beta-D-ribosyl)glycinamide + (6S)-5,6,7,8-tetrahydrofolate + H(+)</text>
        <dbReference type="Rhea" id="RHEA:15053"/>
        <dbReference type="ChEBI" id="CHEBI:15378"/>
        <dbReference type="ChEBI" id="CHEBI:57453"/>
        <dbReference type="ChEBI" id="CHEBI:143788"/>
        <dbReference type="ChEBI" id="CHEBI:147286"/>
        <dbReference type="ChEBI" id="CHEBI:195366"/>
        <dbReference type="EC" id="2.1.2.2"/>
    </reaction>
</comment>
<dbReference type="EMBL" id="LAZR01044378">
    <property type="protein sequence ID" value="KKL04804.1"/>
    <property type="molecule type" value="Genomic_DNA"/>
</dbReference>
<dbReference type="SUPFAM" id="SSF53328">
    <property type="entry name" value="Formyltransferase"/>
    <property type="match status" value="1"/>
</dbReference>
<dbReference type="InterPro" id="IPR036477">
    <property type="entry name" value="Formyl_transf_N_sf"/>
</dbReference>
<keyword evidence="3" id="KW-0808">Transferase</keyword>
<dbReference type="GO" id="GO:0005829">
    <property type="term" value="C:cytosol"/>
    <property type="evidence" value="ECO:0007669"/>
    <property type="project" value="TreeGrafter"/>
</dbReference>
<dbReference type="EC" id="2.1.2.2" evidence="2"/>
<feature type="non-terminal residue" evidence="10">
    <location>
        <position position="141"/>
    </location>
</feature>
<dbReference type="GO" id="GO:0006189">
    <property type="term" value="P:'de novo' IMP biosynthetic process"/>
    <property type="evidence" value="ECO:0007669"/>
    <property type="project" value="TreeGrafter"/>
</dbReference>
<dbReference type="InterPro" id="IPR001555">
    <property type="entry name" value="GART_AS"/>
</dbReference>
<dbReference type="PANTHER" id="PTHR43369:SF2">
    <property type="entry name" value="PHOSPHORIBOSYLGLYCINAMIDE FORMYLTRANSFERASE"/>
    <property type="match status" value="1"/>
</dbReference>
<evidence type="ECO:0000256" key="8">
    <source>
        <dbReference type="ARBA" id="ARBA00047664"/>
    </source>
</evidence>
<evidence type="ECO:0000256" key="6">
    <source>
        <dbReference type="ARBA" id="ARBA00041324"/>
    </source>
</evidence>
<keyword evidence="4" id="KW-0658">Purine biosynthesis</keyword>
<evidence type="ECO:0000313" key="10">
    <source>
        <dbReference type="EMBL" id="KKL04804.1"/>
    </source>
</evidence>
<protein>
    <recommendedName>
        <fullName evidence="2">phosphoribosylglycinamide formyltransferase 1</fullName>
        <ecNumber evidence="2">2.1.2.2</ecNumber>
    </recommendedName>
    <alternativeName>
        <fullName evidence="7">5'-phosphoribosylglycinamide transformylase</fullName>
    </alternativeName>
    <alternativeName>
        <fullName evidence="6">GAR transformylase</fullName>
    </alternativeName>
</protein>
<evidence type="ECO:0000256" key="4">
    <source>
        <dbReference type="ARBA" id="ARBA00022755"/>
    </source>
</evidence>
<evidence type="ECO:0000256" key="5">
    <source>
        <dbReference type="ARBA" id="ARBA00038440"/>
    </source>
</evidence>
<name>A0A0F9A5H5_9ZZZZ</name>
<dbReference type="GO" id="GO:0004644">
    <property type="term" value="F:phosphoribosylglycinamide formyltransferase activity"/>
    <property type="evidence" value="ECO:0007669"/>
    <property type="project" value="UniProtKB-EC"/>
</dbReference>
<evidence type="ECO:0000259" key="9">
    <source>
        <dbReference type="Pfam" id="PF00551"/>
    </source>
</evidence>
<accession>A0A0F9A5H5</accession>
<gene>
    <name evidence="10" type="ORF">LCGC14_2612390</name>
</gene>
<organism evidence="10">
    <name type="scientific">marine sediment metagenome</name>
    <dbReference type="NCBI Taxonomy" id="412755"/>
    <lineage>
        <taxon>unclassified sequences</taxon>
        <taxon>metagenomes</taxon>
        <taxon>ecological metagenomes</taxon>
    </lineage>
</organism>
<comment type="similarity">
    <text evidence="5">Belongs to the GART family.</text>
</comment>
<evidence type="ECO:0000256" key="1">
    <source>
        <dbReference type="ARBA" id="ARBA00005054"/>
    </source>
</evidence>
<evidence type="ECO:0000256" key="2">
    <source>
        <dbReference type="ARBA" id="ARBA00012254"/>
    </source>
</evidence>
<comment type="caution">
    <text evidence="10">The sequence shown here is derived from an EMBL/GenBank/DDBJ whole genome shotgun (WGS) entry which is preliminary data.</text>
</comment>
<dbReference type="Pfam" id="PF00551">
    <property type="entry name" value="Formyl_trans_N"/>
    <property type="match status" value="1"/>
</dbReference>
<dbReference type="InterPro" id="IPR012337">
    <property type="entry name" value="RNaseH-like_sf"/>
</dbReference>
<dbReference type="SUPFAM" id="SSF53098">
    <property type="entry name" value="Ribonuclease H-like"/>
    <property type="match status" value="1"/>
</dbReference>
<sequence length="141" mass="16173">MAAWLRGRGVELVVLAGFMELLGKRFLREFPNRVINVHPALLPAFPGANPVRDQLAHGVKVGGVTVHFVDEGVDSGPIISQEAVELPYTLSEDDVLERFHKTLKVEEVYWRLYDSPAHCRECLEEFRTRYNRRRPHWALVP</sequence>
<dbReference type="Gene3D" id="3.40.50.170">
    <property type="entry name" value="Formyl transferase, N-terminal domain"/>
    <property type="match status" value="1"/>
</dbReference>
<dbReference type="PROSITE" id="PS00373">
    <property type="entry name" value="GART"/>
    <property type="match status" value="1"/>
</dbReference>
<dbReference type="GO" id="GO:0015074">
    <property type="term" value="P:DNA integration"/>
    <property type="evidence" value="ECO:0007669"/>
    <property type="project" value="InterPro"/>
</dbReference>
<evidence type="ECO:0000256" key="7">
    <source>
        <dbReference type="ARBA" id="ARBA00041682"/>
    </source>
</evidence>
<dbReference type="PANTHER" id="PTHR43369">
    <property type="entry name" value="PHOSPHORIBOSYLGLYCINAMIDE FORMYLTRANSFERASE"/>
    <property type="match status" value="1"/>
</dbReference>
<reference evidence="10" key="1">
    <citation type="journal article" date="2015" name="Nature">
        <title>Complex archaea that bridge the gap between prokaryotes and eukaryotes.</title>
        <authorList>
            <person name="Spang A."/>
            <person name="Saw J.H."/>
            <person name="Jorgensen S.L."/>
            <person name="Zaremba-Niedzwiedzka K."/>
            <person name="Martijn J."/>
            <person name="Lind A.E."/>
            <person name="van Eijk R."/>
            <person name="Schleper C."/>
            <person name="Guy L."/>
            <person name="Ettema T.J."/>
        </authorList>
    </citation>
    <scope>NUCLEOTIDE SEQUENCE</scope>
</reference>
<feature type="domain" description="Formyl transferase N-terminal" evidence="9">
    <location>
        <begin position="5"/>
        <end position="102"/>
    </location>
</feature>